<dbReference type="PANTHER" id="PTHR24198">
    <property type="entry name" value="ANKYRIN REPEAT AND PROTEIN KINASE DOMAIN-CONTAINING PROTEIN"/>
    <property type="match status" value="1"/>
</dbReference>
<reference evidence="4 5" key="1">
    <citation type="submission" date="2024-10" db="EMBL/GenBank/DDBJ databases">
        <title>Updated reference genomes for cyclostephanoid diatoms.</title>
        <authorList>
            <person name="Roberts W.R."/>
            <person name="Alverson A.J."/>
        </authorList>
    </citation>
    <scope>NUCLEOTIDE SEQUENCE [LARGE SCALE GENOMIC DNA]</scope>
    <source>
        <strain evidence="4 5">AJA276-08</strain>
    </source>
</reference>
<dbReference type="Pfam" id="PF12796">
    <property type="entry name" value="Ank_2"/>
    <property type="match status" value="1"/>
</dbReference>
<dbReference type="Proteomes" id="UP001530315">
    <property type="component" value="Unassembled WGS sequence"/>
</dbReference>
<name>A0ABD3MVA8_9STRA</name>
<evidence type="ECO:0000256" key="2">
    <source>
        <dbReference type="ARBA" id="ARBA00023043"/>
    </source>
</evidence>
<keyword evidence="2" id="KW-0040">ANK repeat</keyword>
<keyword evidence="1" id="KW-0677">Repeat</keyword>
<dbReference type="InterPro" id="IPR002110">
    <property type="entry name" value="Ankyrin_rpt"/>
</dbReference>
<dbReference type="SMART" id="SM00248">
    <property type="entry name" value="ANK"/>
    <property type="match status" value="2"/>
</dbReference>
<protein>
    <submittedName>
        <fullName evidence="4">Uncharacterized protein</fullName>
    </submittedName>
</protein>
<comment type="caution">
    <text evidence="4">The sequence shown here is derived from an EMBL/GenBank/DDBJ whole genome shotgun (WGS) entry which is preliminary data.</text>
</comment>
<proteinExistence type="predicted"/>
<dbReference type="PANTHER" id="PTHR24198:SF165">
    <property type="entry name" value="ANKYRIN REPEAT-CONTAINING PROTEIN-RELATED"/>
    <property type="match status" value="1"/>
</dbReference>
<dbReference type="EMBL" id="JALLAZ020001691">
    <property type="protein sequence ID" value="KAL3767885.1"/>
    <property type="molecule type" value="Genomic_DNA"/>
</dbReference>
<feature type="region of interest" description="Disordered" evidence="3">
    <location>
        <begin position="418"/>
        <end position="463"/>
    </location>
</feature>
<organism evidence="4 5">
    <name type="scientific">Stephanodiscus triporus</name>
    <dbReference type="NCBI Taxonomy" id="2934178"/>
    <lineage>
        <taxon>Eukaryota</taxon>
        <taxon>Sar</taxon>
        <taxon>Stramenopiles</taxon>
        <taxon>Ochrophyta</taxon>
        <taxon>Bacillariophyta</taxon>
        <taxon>Coscinodiscophyceae</taxon>
        <taxon>Thalassiosirophycidae</taxon>
        <taxon>Stephanodiscales</taxon>
        <taxon>Stephanodiscaceae</taxon>
        <taxon>Stephanodiscus</taxon>
    </lineage>
</organism>
<sequence>MVSSGVDTLCPSPPTPTANSTVVAVRGVYKGSPVRTCVSMDSNLPLRQGQMSFPQEQMTSASSNIAMTTHTSLQSPNAFGGSSASLMSQMMALSAQSSLQLAGNYSLQSGGLQRHQHPDTTLDSSSILSRMVTAQGSRVSCGATPFRVASMSEFRRSVNSLNTVHESPVPPRARKARNHNFAAVPEQRSSGRMMATGNPLLKMMEERMTANADAATKEQEQPTLASVATTSSVHPTPALENETNSALQASINKWAGLSPTVKPVSILPVVVPPQGSSVQRREPLSPNQIELLKELTSSSQDELERKQLLYRQTPCTGTPNPRLTRSVVSSANVDRLRRENCSIQLGQQMLMQERMNEQAHLHHQKLIAASAILSMQSTVGGHQPPLSQEEIQQISYDTLNKFKKSKCSLSNLSSIKPSISSTSLRKRSSQPDDDDNTICTRDTHSSNTPSLTSSATSSNKVHKSLSHSSAHATLCAHAALSHNMSNLRLKSQIWNKSSMQNQSFSQELNAIGRSSSSNLIMKNHSFSSDLKSFTQQRFAASKGKGTTPSNPFIGSLLSKQTSAGSAAAKFAMAAQNSHDSLMTSPVADEGDVSHTPIKVEAEEFPPPAVNRTQSTGSEKVIVSAVPDSIKYQNVKADKKPIDIVKEALSSRGDKFDTKPSMDMDEGFFVILTEMYDQEVVNAIRSNDVECLRKLHAGGTNLQCGNRFGETLIHLACRRSNKELVAFLLDEVRISLRVRDDFGRTPMHDVCWRAEPDLDLLDMLLDRAPELLMLSDKRGHTPLCYSRREHWEILVPFLQERTDKFRPV</sequence>
<evidence type="ECO:0000313" key="5">
    <source>
        <dbReference type="Proteomes" id="UP001530315"/>
    </source>
</evidence>
<dbReference type="InterPro" id="IPR036770">
    <property type="entry name" value="Ankyrin_rpt-contain_sf"/>
</dbReference>
<dbReference type="Gene3D" id="1.25.40.20">
    <property type="entry name" value="Ankyrin repeat-containing domain"/>
    <property type="match status" value="1"/>
</dbReference>
<accession>A0ABD3MVA8</accession>
<dbReference type="SUPFAM" id="SSF48403">
    <property type="entry name" value="Ankyrin repeat"/>
    <property type="match status" value="1"/>
</dbReference>
<evidence type="ECO:0000313" key="4">
    <source>
        <dbReference type="EMBL" id="KAL3767885.1"/>
    </source>
</evidence>
<gene>
    <name evidence="4" type="ORF">ACHAW5_010128</name>
</gene>
<evidence type="ECO:0000256" key="1">
    <source>
        <dbReference type="ARBA" id="ARBA00022737"/>
    </source>
</evidence>
<keyword evidence="5" id="KW-1185">Reference proteome</keyword>
<dbReference type="AlphaFoldDB" id="A0ABD3MVA8"/>
<evidence type="ECO:0000256" key="3">
    <source>
        <dbReference type="SAM" id="MobiDB-lite"/>
    </source>
</evidence>
<feature type="compositionally biased region" description="Polar residues" evidence="3">
    <location>
        <begin position="437"/>
        <end position="459"/>
    </location>
</feature>